<sequence length="193" mass="22400">MNQKVNKKHEILKASMKIFALKGYHNTKIEDIAIEAGIGKGTVYQYFESKIQLFEEMVLYYIESYKEEIVEIIDENISLEEKLLKVANKNSKHVAEHFDMAEKIDVRENIISNEMKSKMLRKKEEIFSILECAIDQAIENGEVRNDLDKEVVISTFFGAVNVYCAGRYQRNNTMKAYVDPTPVVMFLMRALNK</sequence>
<dbReference type="PANTHER" id="PTHR43479:SF11">
    <property type="entry name" value="ACREF_ENVCD OPERON REPRESSOR-RELATED"/>
    <property type="match status" value="1"/>
</dbReference>
<reference evidence="4 5" key="1">
    <citation type="submission" date="2020-08" db="EMBL/GenBank/DDBJ databases">
        <title>Genomic Encyclopedia of Type Strains, Phase IV (KMG-IV): sequencing the most valuable type-strain genomes for metagenomic binning, comparative biology and taxonomic classification.</title>
        <authorList>
            <person name="Goeker M."/>
        </authorList>
    </citation>
    <scope>NUCLEOTIDE SEQUENCE [LARGE SCALE GENOMIC DNA]</scope>
    <source>
        <strain evidence="4 5">DSM 103526</strain>
    </source>
</reference>
<accession>A0A841KRB5</accession>
<protein>
    <submittedName>
        <fullName evidence="4">AcrR family transcriptional regulator</fullName>
    </submittedName>
</protein>
<comment type="caution">
    <text evidence="4">The sequence shown here is derived from an EMBL/GenBank/DDBJ whole genome shotgun (WGS) entry which is preliminary data.</text>
</comment>
<evidence type="ECO:0000313" key="5">
    <source>
        <dbReference type="Proteomes" id="UP000579281"/>
    </source>
</evidence>
<gene>
    <name evidence="4" type="ORF">HNQ80_000703</name>
</gene>
<dbReference type="SUPFAM" id="SSF46689">
    <property type="entry name" value="Homeodomain-like"/>
    <property type="match status" value="1"/>
</dbReference>
<dbReference type="Gene3D" id="1.10.357.10">
    <property type="entry name" value="Tetracycline Repressor, domain 2"/>
    <property type="match status" value="1"/>
</dbReference>
<name>A0A841KRB5_9FIRM</name>
<dbReference type="PANTHER" id="PTHR43479">
    <property type="entry name" value="ACREF/ENVCD OPERON REPRESSOR-RELATED"/>
    <property type="match status" value="1"/>
</dbReference>
<feature type="domain" description="HTH tetR-type" evidence="3">
    <location>
        <begin position="5"/>
        <end position="65"/>
    </location>
</feature>
<dbReference type="InterPro" id="IPR050624">
    <property type="entry name" value="HTH-type_Tx_Regulator"/>
</dbReference>
<dbReference type="SUPFAM" id="SSF48498">
    <property type="entry name" value="Tetracyclin repressor-like, C-terminal domain"/>
    <property type="match status" value="1"/>
</dbReference>
<proteinExistence type="predicted"/>
<organism evidence="4 5">
    <name type="scientific">Anaerosolibacter carboniphilus</name>
    <dbReference type="NCBI Taxonomy" id="1417629"/>
    <lineage>
        <taxon>Bacteria</taxon>
        <taxon>Bacillati</taxon>
        <taxon>Bacillota</taxon>
        <taxon>Clostridia</taxon>
        <taxon>Peptostreptococcales</taxon>
        <taxon>Thermotaleaceae</taxon>
        <taxon>Anaerosolibacter</taxon>
    </lineage>
</organism>
<feature type="DNA-binding region" description="H-T-H motif" evidence="2">
    <location>
        <begin position="28"/>
        <end position="47"/>
    </location>
</feature>
<evidence type="ECO:0000313" key="4">
    <source>
        <dbReference type="EMBL" id="MBB6214620.1"/>
    </source>
</evidence>
<evidence type="ECO:0000256" key="2">
    <source>
        <dbReference type="PROSITE-ProRule" id="PRU00335"/>
    </source>
</evidence>
<dbReference type="PRINTS" id="PR00455">
    <property type="entry name" value="HTHTETR"/>
</dbReference>
<dbReference type="Proteomes" id="UP000579281">
    <property type="component" value="Unassembled WGS sequence"/>
</dbReference>
<dbReference type="Pfam" id="PF00440">
    <property type="entry name" value="TetR_N"/>
    <property type="match status" value="1"/>
</dbReference>
<dbReference type="InterPro" id="IPR036271">
    <property type="entry name" value="Tet_transcr_reg_TetR-rel_C_sf"/>
</dbReference>
<keyword evidence="1 2" id="KW-0238">DNA-binding</keyword>
<dbReference type="PROSITE" id="PS50977">
    <property type="entry name" value="HTH_TETR_2"/>
    <property type="match status" value="1"/>
</dbReference>
<dbReference type="GO" id="GO:0003677">
    <property type="term" value="F:DNA binding"/>
    <property type="evidence" value="ECO:0007669"/>
    <property type="project" value="UniProtKB-UniRule"/>
</dbReference>
<dbReference type="InterPro" id="IPR009057">
    <property type="entry name" value="Homeodomain-like_sf"/>
</dbReference>
<keyword evidence="5" id="KW-1185">Reference proteome</keyword>
<dbReference type="InterPro" id="IPR001647">
    <property type="entry name" value="HTH_TetR"/>
</dbReference>
<evidence type="ECO:0000259" key="3">
    <source>
        <dbReference type="PROSITE" id="PS50977"/>
    </source>
</evidence>
<dbReference type="AlphaFoldDB" id="A0A841KRB5"/>
<dbReference type="EMBL" id="JACHEN010000003">
    <property type="protein sequence ID" value="MBB6214620.1"/>
    <property type="molecule type" value="Genomic_DNA"/>
</dbReference>
<evidence type="ECO:0000256" key="1">
    <source>
        <dbReference type="ARBA" id="ARBA00023125"/>
    </source>
</evidence>